<comment type="subcellular location">
    <subcellularLocation>
        <location evidence="1 8">Cell membrane</location>
        <topology evidence="1 8">Multi-pass membrane protein</topology>
    </subcellularLocation>
</comment>
<evidence type="ECO:0000256" key="9">
    <source>
        <dbReference type="SAM" id="MobiDB-lite"/>
    </source>
</evidence>
<dbReference type="GO" id="GO:0005886">
    <property type="term" value="C:plasma membrane"/>
    <property type="evidence" value="ECO:0007669"/>
    <property type="project" value="UniProtKB-SubCell"/>
</dbReference>
<sequence>MTALAHGGVGSGSAGYEPPAEPPAGMKKRRWVPYLLLLPGGLYLLVFFVYPMIQLIQTSLYDPSGSIEEGYAFTWQWSNYADGLDIYGPQFLRSLTYALIATAICLVIGYPLAYAIAQKGGKWKNLLLVGVIAPFFTSFLVRTLAWKTILSDHGYVVEFLKWLHILGPDDRLLATPFAVIAGLSYNFLPFMVLPLYASLEKLDPRLLEASRDLYAGPVQTFRKVTLPLSLPGVIAGTLMTFIPAAGDYVNAELLGNPSTTMIGNVIQSRFLVVNDQPLAASLSFMLMAGILVMVFAYVRKAGTDEVV</sequence>
<dbReference type="CDD" id="cd06261">
    <property type="entry name" value="TM_PBP2"/>
    <property type="match status" value="1"/>
</dbReference>
<dbReference type="Pfam" id="PF00528">
    <property type="entry name" value="BPD_transp_1"/>
    <property type="match status" value="1"/>
</dbReference>
<protein>
    <submittedName>
        <fullName evidence="11">Spermidine/putrescine transport system permease protein</fullName>
    </submittedName>
</protein>
<name>A0A841BTL7_9ACTN</name>
<feature type="transmembrane region" description="Helical" evidence="8">
    <location>
        <begin position="95"/>
        <end position="114"/>
    </location>
</feature>
<feature type="transmembrane region" description="Helical" evidence="8">
    <location>
        <begin position="172"/>
        <end position="197"/>
    </location>
</feature>
<evidence type="ECO:0000256" key="7">
    <source>
        <dbReference type="ARBA" id="ARBA00023136"/>
    </source>
</evidence>
<evidence type="ECO:0000256" key="6">
    <source>
        <dbReference type="ARBA" id="ARBA00022989"/>
    </source>
</evidence>
<dbReference type="EMBL" id="JACHMN010000002">
    <property type="protein sequence ID" value="MBB5870263.1"/>
    <property type="molecule type" value="Genomic_DNA"/>
</dbReference>
<evidence type="ECO:0000256" key="1">
    <source>
        <dbReference type="ARBA" id="ARBA00004651"/>
    </source>
</evidence>
<evidence type="ECO:0000313" key="12">
    <source>
        <dbReference type="Proteomes" id="UP000587527"/>
    </source>
</evidence>
<organism evidence="11 12">
    <name type="scientific">Allocatelliglobosispora scoriae</name>
    <dbReference type="NCBI Taxonomy" id="643052"/>
    <lineage>
        <taxon>Bacteria</taxon>
        <taxon>Bacillati</taxon>
        <taxon>Actinomycetota</taxon>
        <taxon>Actinomycetes</taxon>
        <taxon>Micromonosporales</taxon>
        <taxon>Micromonosporaceae</taxon>
        <taxon>Allocatelliglobosispora</taxon>
    </lineage>
</organism>
<keyword evidence="5 8" id="KW-0812">Transmembrane</keyword>
<gene>
    <name evidence="11" type="ORF">F4553_003642</name>
</gene>
<evidence type="ECO:0000256" key="2">
    <source>
        <dbReference type="ARBA" id="ARBA00007069"/>
    </source>
</evidence>
<feature type="transmembrane region" description="Helical" evidence="8">
    <location>
        <begin position="228"/>
        <end position="246"/>
    </location>
</feature>
<comment type="similarity">
    <text evidence="2">Belongs to the binding-protein-dependent transport system permease family. CysTW subfamily.</text>
</comment>
<dbReference type="SUPFAM" id="SSF161098">
    <property type="entry name" value="MetI-like"/>
    <property type="match status" value="1"/>
</dbReference>
<evidence type="ECO:0000313" key="11">
    <source>
        <dbReference type="EMBL" id="MBB5870263.1"/>
    </source>
</evidence>
<comment type="caution">
    <text evidence="11">The sequence shown here is derived from an EMBL/GenBank/DDBJ whole genome shotgun (WGS) entry which is preliminary data.</text>
</comment>
<feature type="region of interest" description="Disordered" evidence="9">
    <location>
        <begin position="1"/>
        <end position="23"/>
    </location>
</feature>
<dbReference type="AlphaFoldDB" id="A0A841BTL7"/>
<dbReference type="RefSeq" id="WP_376776223.1">
    <property type="nucleotide sequence ID" value="NZ_JACHMN010000002.1"/>
</dbReference>
<dbReference type="Proteomes" id="UP000587527">
    <property type="component" value="Unassembled WGS sequence"/>
</dbReference>
<feature type="transmembrane region" description="Helical" evidence="8">
    <location>
        <begin position="278"/>
        <end position="298"/>
    </location>
</feature>
<proteinExistence type="inferred from homology"/>
<evidence type="ECO:0000256" key="4">
    <source>
        <dbReference type="ARBA" id="ARBA00022475"/>
    </source>
</evidence>
<dbReference type="PANTHER" id="PTHR42929:SF1">
    <property type="entry name" value="INNER MEMBRANE ABC TRANSPORTER PERMEASE PROTEIN YDCU-RELATED"/>
    <property type="match status" value="1"/>
</dbReference>
<keyword evidence="7 8" id="KW-0472">Membrane</keyword>
<accession>A0A841BTL7</accession>
<reference evidence="11 12" key="1">
    <citation type="submission" date="2020-08" db="EMBL/GenBank/DDBJ databases">
        <title>Sequencing the genomes of 1000 actinobacteria strains.</title>
        <authorList>
            <person name="Klenk H.-P."/>
        </authorList>
    </citation>
    <scope>NUCLEOTIDE SEQUENCE [LARGE SCALE GENOMIC DNA]</scope>
    <source>
        <strain evidence="11 12">DSM 45362</strain>
    </source>
</reference>
<keyword evidence="6 8" id="KW-1133">Transmembrane helix</keyword>
<feature type="domain" description="ABC transmembrane type-1" evidence="10">
    <location>
        <begin position="91"/>
        <end position="297"/>
    </location>
</feature>
<evidence type="ECO:0000256" key="3">
    <source>
        <dbReference type="ARBA" id="ARBA00022448"/>
    </source>
</evidence>
<dbReference type="Gene3D" id="1.10.3720.10">
    <property type="entry name" value="MetI-like"/>
    <property type="match status" value="1"/>
</dbReference>
<evidence type="ECO:0000256" key="8">
    <source>
        <dbReference type="RuleBase" id="RU363032"/>
    </source>
</evidence>
<dbReference type="GO" id="GO:0055085">
    <property type="term" value="P:transmembrane transport"/>
    <property type="evidence" value="ECO:0007669"/>
    <property type="project" value="InterPro"/>
</dbReference>
<dbReference type="InterPro" id="IPR035906">
    <property type="entry name" value="MetI-like_sf"/>
</dbReference>
<keyword evidence="3 8" id="KW-0813">Transport</keyword>
<dbReference type="InterPro" id="IPR000515">
    <property type="entry name" value="MetI-like"/>
</dbReference>
<keyword evidence="4" id="KW-1003">Cell membrane</keyword>
<dbReference type="PANTHER" id="PTHR42929">
    <property type="entry name" value="INNER MEMBRANE ABC TRANSPORTER PERMEASE PROTEIN YDCU-RELATED-RELATED"/>
    <property type="match status" value="1"/>
</dbReference>
<feature type="transmembrane region" description="Helical" evidence="8">
    <location>
        <begin position="126"/>
        <end position="145"/>
    </location>
</feature>
<dbReference type="PROSITE" id="PS50928">
    <property type="entry name" value="ABC_TM1"/>
    <property type="match status" value="1"/>
</dbReference>
<keyword evidence="12" id="KW-1185">Reference proteome</keyword>
<feature type="transmembrane region" description="Helical" evidence="8">
    <location>
        <begin position="31"/>
        <end position="53"/>
    </location>
</feature>
<evidence type="ECO:0000256" key="5">
    <source>
        <dbReference type="ARBA" id="ARBA00022692"/>
    </source>
</evidence>
<evidence type="ECO:0000259" key="10">
    <source>
        <dbReference type="PROSITE" id="PS50928"/>
    </source>
</evidence>